<dbReference type="EMBL" id="PDUG01000004">
    <property type="protein sequence ID" value="PIC35053.1"/>
    <property type="molecule type" value="Genomic_DNA"/>
</dbReference>
<accession>A0A2G5U6G7</accession>
<name>A0A2G5U6G7_9PELO</name>
<evidence type="ECO:0000259" key="1">
    <source>
        <dbReference type="PROSITE" id="PS50181"/>
    </source>
</evidence>
<dbReference type="PANTHER" id="PTHR21503:SF8">
    <property type="entry name" value="F-BOX ASSOCIATED DOMAIN-CONTAINING PROTEIN-RELATED"/>
    <property type="match status" value="1"/>
</dbReference>
<dbReference type="Pfam" id="PF00646">
    <property type="entry name" value="F-box"/>
    <property type="match status" value="1"/>
</dbReference>
<reference evidence="3" key="1">
    <citation type="submission" date="2017-10" db="EMBL/GenBank/DDBJ databases">
        <title>Rapid genome shrinkage in a self-fertile nematode reveals novel sperm competition proteins.</title>
        <authorList>
            <person name="Yin D."/>
            <person name="Schwarz E.M."/>
            <person name="Thomas C.G."/>
            <person name="Felde R.L."/>
            <person name="Korf I.F."/>
            <person name="Cutter A.D."/>
            <person name="Schartner C.M."/>
            <person name="Ralston E.J."/>
            <person name="Meyer B.J."/>
            <person name="Haag E.S."/>
        </authorList>
    </citation>
    <scope>NUCLEOTIDE SEQUENCE [LARGE SCALE GENOMIC DNA]</scope>
    <source>
        <strain evidence="3">JU1422</strain>
    </source>
</reference>
<sequence length="373" mass="44291">MIFPKYPGLIQREILDDMNNLDLLLLSLVSKNMKKLVSSSQNKRFRNIRSIEYEYDRTDGTCVVYLLDQSKPLKEYYKQESRTVDDIIMRIIEHTKAGKDSNQLNVSGKLIDFRLSDDYKYPVASYLEYDKESVFQSIHNHFLDVFGNSIEYNWEEPRWEDSKDFFIPFIPKLKNVSFCIGLYLDEQFSDVRNFENFFSLSPVAKLIQMKVHKKMKPLNPESKFYQAESIYIHTWKINGPDFVRHFRGRQICVDCDRYEKENVIDFVKRWKSGEAFQNLEYSSINPRGDNQFSPRLLIEIGAKFIDGNKQPPKFDVRQRFDWYDKDTTVYLPPSYAYVVRKTDNRVASVEVQYGTFFIGVWAETEEEFLKMVK</sequence>
<organism evidence="2 3">
    <name type="scientific">Caenorhabditis nigoni</name>
    <dbReference type="NCBI Taxonomy" id="1611254"/>
    <lineage>
        <taxon>Eukaryota</taxon>
        <taxon>Metazoa</taxon>
        <taxon>Ecdysozoa</taxon>
        <taxon>Nematoda</taxon>
        <taxon>Chromadorea</taxon>
        <taxon>Rhabditida</taxon>
        <taxon>Rhabditina</taxon>
        <taxon>Rhabditomorpha</taxon>
        <taxon>Rhabditoidea</taxon>
        <taxon>Rhabditidae</taxon>
        <taxon>Peloderinae</taxon>
        <taxon>Caenorhabditis</taxon>
    </lineage>
</organism>
<dbReference type="AlphaFoldDB" id="A0A2G5U6G7"/>
<protein>
    <recommendedName>
        <fullName evidence="1">F-box domain-containing protein</fullName>
    </recommendedName>
</protein>
<feature type="domain" description="F-box" evidence="1">
    <location>
        <begin position="1"/>
        <end position="48"/>
    </location>
</feature>
<dbReference type="PROSITE" id="PS50181">
    <property type="entry name" value="FBOX"/>
    <property type="match status" value="1"/>
</dbReference>
<keyword evidence="3" id="KW-1185">Reference proteome</keyword>
<evidence type="ECO:0000313" key="3">
    <source>
        <dbReference type="Proteomes" id="UP000230233"/>
    </source>
</evidence>
<gene>
    <name evidence="2" type="primary">Cnig_chr_IV.g14528</name>
    <name evidence="2" type="ORF">B9Z55_014528</name>
</gene>
<dbReference type="PANTHER" id="PTHR21503">
    <property type="entry name" value="F-BOX-CONTAINING HYPOTHETICAL PROTEIN C.ELEGANS"/>
    <property type="match status" value="1"/>
</dbReference>
<dbReference type="Proteomes" id="UP000230233">
    <property type="component" value="Chromosome IV"/>
</dbReference>
<proteinExistence type="predicted"/>
<comment type="caution">
    <text evidence="2">The sequence shown here is derived from an EMBL/GenBank/DDBJ whole genome shotgun (WGS) entry which is preliminary data.</text>
</comment>
<dbReference type="InterPro" id="IPR001810">
    <property type="entry name" value="F-box_dom"/>
</dbReference>
<evidence type="ECO:0000313" key="2">
    <source>
        <dbReference type="EMBL" id="PIC35053.1"/>
    </source>
</evidence>